<gene>
    <name evidence="1" type="ORF">HND93_26860</name>
</gene>
<reference evidence="1 2" key="1">
    <citation type="submission" date="2020-05" db="EMBL/GenBank/DDBJ databases">
        <title>Azospirillum oleiclasticum sp. nov, a nitrogen-fixing and heavy crude oil-emulsifying bacterium isolated from the crude oil of Yumen Oilfield.</title>
        <authorList>
            <person name="Wu D."/>
            <person name="Cai M."/>
            <person name="Zhang X."/>
        </authorList>
    </citation>
    <scope>NUCLEOTIDE SEQUENCE [LARGE SCALE GENOMIC DNA]</scope>
    <source>
        <strain evidence="1 2">ROY-1-1-2</strain>
    </source>
</reference>
<organism evidence="1 2">
    <name type="scientific">Azospirillum oleiclasticum</name>
    <dbReference type="NCBI Taxonomy" id="2735135"/>
    <lineage>
        <taxon>Bacteria</taxon>
        <taxon>Pseudomonadati</taxon>
        <taxon>Pseudomonadota</taxon>
        <taxon>Alphaproteobacteria</taxon>
        <taxon>Rhodospirillales</taxon>
        <taxon>Azospirillaceae</taxon>
        <taxon>Azospirillum</taxon>
    </lineage>
</organism>
<comment type="caution">
    <text evidence="1">The sequence shown here is derived from an EMBL/GenBank/DDBJ whole genome shotgun (WGS) entry which is preliminary data.</text>
</comment>
<accession>A0ABX2TGZ8</accession>
<dbReference type="Proteomes" id="UP000584642">
    <property type="component" value="Unassembled WGS sequence"/>
</dbReference>
<name>A0ABX2TGZ8_9PROT</name>
<dbReference type="RefSeq" id="WP_180287693.1">
    <property type="nucleotide sequence ID" value="NZ_JABFFR010000038.1"/>
</dbReference>
<evidence type="ECO:0000313" key="2">
    <source>
        <dbReference type="Proteomes" id="UP000584642"/>
    </source>
</evidence>
<evidence type="ECO:0000313" key="1">
    <source>
        <dbReference type="EMBL" id="NYZ23337.1"/>
    </source>
</evidence>
<sequence>MGSVQKVLSEETVDDLLSVRRHVDDFAERLSRLADASVERRRGQPNVLAIAVNDRRSLVMWYGSADRIGRDEMMLHLRNLMLVRSSAPPAVDGTDGQGTDRA</sequence>
<proteinExistence type="predicted"/>
<dbReference type="EMBL" id="JABFDB010000026">
    <property type="protein sequence ID" value="NYZ23337.1"/>
    <property type="molecule type" value="Genomic_DNA"/>
</dbReference>
<keyword evidence="2" id="KW-1185">Reference proteome</keyword>
<protein>
    <submittedName>
        <fullName evidence="1">Uncharacterized protein</fullName>
    </submittedName>
</protein>